<feature type="active site" description="Proton acceptor" evidence="5">
    <location>
        <position position="62"/>
    </location>
</feature>
<dbReference type="RefSeq" id="WP_041497265.1">
    <property type="nucleotide sequence ID" value="NZ_AP014548.1"/>
</dbReference>
<comment type="catalytic activity">
    <reaction evidence="1 7">
        <text>dTDP-4-dehydro-6-deoxy-alpha-D-glucose = dTDP-4-dehydro-beta-L-rhamnose</text>
        <dbReference type="Rhea" id="RHEA:16969"/>
        <dbReference type="ChEBI" id="CHEBI:57649"/>
        <dbReference type="ChEBI" id="CHEBI:62830"/>
        <dbReference type="EC" id="5.1.3.13"/>
    </reaction>
</comment>
<dbReference type="GO" id="GO:0005829">
    <property type="term" value="C:cytosol"/>
    <property type="evidence" value="ECO:0007669"/>
    <property type="project" value="TreeGrafter"/>
</dbReference>
<dbReference type="PANTHER" id="PTHR21047:SF2">
    <property type="entry name" value="THYMIDINE DIPHOSPHO-4-KETO-RHAMNOSE 3,5-EPIMERASE"/>
    <property type="match status" value="1"/>
</dbReference>
<reference evidence="8 9" key="1">
    <citation type="journal article" date="2014" name="Proc. Natl. Acad. Sci. U.S.A.">
        <title>Functional characterization of flavobacteria rhodopsins reveals a unique class of light-driven chloride pump in bacteria.</title>
        <authorList>
            <person name="Yoshizawa S."/>
            <person name="Kumagai Y."/>
            <person name="Kim H."/>
            <person name="Ogura Y."/>
            <person name="Hayashi T."/>
            <person name="Iwasaki W."/>
            <person name="DeLong E.F."/>
            <person name="Kogure K."/>
        </authorList>
    </citation>
    <scope>NUCLEOTIDE SEQUENCE [LARGE SCALE GENOMIC DNA]</scope>
    <source>
        <strain evidence="8 9">S1-08</strain>
    </source>
</reference>
<comment type="pathway">
    <text evidence="7">Carbohydrate biosynthesis; dTDP-L-rhamnose biosynthesis.</text>
</comment>
<evidence type="ECO:0000256" key="6">
    <source>
        <dbReference type="PIRSR" id="PIRSR600888-3"/>
    </source>
</evidence>
<dbReference type="CDD" id="cd00438">
    <property type="entry name" value="cupin_RmlC"/>
    <property type="match status" value="1"/>
</dbReference>
<dbReference type="InterPro" id="IPR011051">
    <property type="entry name" value="RmlC_Cupin_sf"/>
</dbReference>
<comment type="subunit">
    <text evidence="7">Homodimer.</text>
</comment>
<dbReference type="PANTHER" id="PTHR21047">
    <property type="entry name" value="DTDP-6-DEOXY-D-GLUCOSE-3,5 EPIMERASE"/>
    <property type="match status" value="1"/>
</dbReference>
<dbReference type="OrthoDB" id="9800680at2"/>
<evidence type="ECO:0000256" key="7">
    <source>
        <dbReference type="RuleBase" id="RU364069"/>
    </source>
</evidence>
<evidence type="ECO:0000313" key="9">
    <source>
        <dbReference type="Proteomes" id="UP000031760"/>
    </source>
</evidence>
<evidence type="ECO:0000256" key="4">
    <source>
        <dbReference type="ARBA" id="ARBA00019595"/>
    </source>
</evidence>
<dbReference type="AlphaFoldDB" id="W8VXY8"/>
<dbReference type="HOGENOM" id="CLU_090940_1_1_10"/>
<dbReference type="EC" id="5.1.3.13" evidence="3 7"/>
<dbReference type="InterPro" id="IPR014710">
    <property type="entry name" value="RmlC-like_jellyroll"/>
</dbReference>
<dbReference type="UniPathway" id="UPA00124"/>
<name>W8VXY8_9FLAO</name>
<organism evidence="8 9">
    <name type="scientific">Nonlabens marinus S1-08</name>
    <dbReference type="NCBI Taxonomy" id="1454201"/>
    <lineage>
        <taxon>Bacteria</taxon>
        <taxon>Pseudomonadati</taxon>
        <taxon>Bacteroidota</taxon>
        <taxon>Flavobacteriia</taxon>
        <taxon>Flavobacteriales</taxon>
        <taxon>Flavobacteriaceae</taxon>
        <taxon>Nonlabens</taxon>
    </lineage>
</organism>
<dbReference type="GO" id="GO:0008830">
    <property type="term" value="F:dTDP-4-dehydrorhamnose 3,5-epimerase activity"/>
    <property type="evidence" value="ECO:0007669"/>
    <property type="project" value="UniProtKB-UniRule"/>
</dbReference>
<feature type="site" description="Participates in a stacking interaction with the thymidine ring of dTDP-4-oxo-6-deoxyglucose" evidence="6">
    <location>
        <position position="138"/>
    </location>
</feature>
<evidence type="ECO:0000256" key="1">
    <source>
        <dbReference type="ARBA" id="ARBA00001298"/>
    </source>
</evidence>
<accession>W8VXY8</accession>
<dbReference type="Proteomes" id="UP000031760">
    <property type="component" value="Chromosome"/>
</dbReference>
<comment type="function">
    <text evidence="2 7">Catalyzes the epimerization of the C3' and C5'positions of dTDP-6-deoxy-D-xylo-4-hexulose, forming dTDP-6-deoxy-L-lyxo-4-hexulose.</text>
</comment>
<sequence>MKVTETYLKGCFIIEPQIHEDSRGYFMESFNKQKFETAIGREISFVQDNEALSSYGVIRGLHFQKEPYAQAKLVRVMEGKVLDVAVDLRKDSATYGKHFSIELSASNKKQLFVPRGFAHGYSVLSKTALFFYKCDQVYHPQSDCGIAYNDPCLGIDWKIGEEHQVLSIKDQKQQPLASLLG</sequence>
<evidence type="ECO:0000313" key="8">
    <source>
        <dbReference type="EMBL" id="BAO56752.1"/>
    </source>
</evidence>
<dbReference type="SUPFAM" id="SSF51182">
    <property type="entry name" value="RmlC-like cupins"/>
    <property type="match status" value="1"/>
</dbReference>
<dbReference type="GO" id="GO:0019305">
    <property type="term" value="P:dTDP-rhamnose biosynthetic process"/>
    <property type="evidence" value="ECO:0007669"/>
    <property type="project" value="UniProtKB-UniRule"/>
</dbReference>
<keyword evidence="7" id="KW-0413">Isomerase</keyword>
<gene>
    <name evidence="8" type="ORF">NMS_2743</name>
</gene>
<protein>
    <recommendedName>
        <fullName evidence="4 7">dTDP-4-dehydrorhamnose 3,5-epimerase</fullName>
        <ecNumber evidence="3 7">5.1.3.13</ecNumber>
    </recommendedName>
    <alternativeName>
        <fullName evidence="7">Thymidine diphospho-4-keto-rhamnose 3,5-epimerase</fullName>
    </alternativeName>
</protein>
<dbReference type="Gene3D" id="2.60.120.10">
    <property type="entry name" value="Jelly Rolls"/>
    <property type="match status" value="1"/>
</dbReference>
<dbReference type="KEGG" id="nmf:NMS_2743"/>
<evidence type="ECO:0000256" key="3">
    <source>
        <dbReference type="ARBA" id="ARBA00012098"/>
    </source>
</evidence>
<evidence type="ECO:0000256" key="5">
    <source>
        <dbReference type="PIRSR" id="PIRSR600888-1"/>
    </source>
</evidence>
<comment type="similarity">
    <text evidence="7">Belongs to the dTDP-4-dehydrorhamnose 3,5-epimerase family.</text>
</comment>
<dbReference type="EMBL" id="AP014548">
    <property type="protein sequence ID" value="BAO56752.1"/>
    <property type="molecule type" value="Genomic_DNA"/>
</dbReference>
<dbReference type="InterPro" id="IPR000888">
    <property type="entry name" value="RmlC-like"/>
</dbReference>
<feature type="active site" description="Proton donor" evidence="5">
    <location>
        <position position="132"/>
    </location>
</feature>
<evidence type="ECO:0000256" key="2">
    <source>
        <dbReference type="ARBA" id="ARBA00001997"/>
    </source>
</evidence>
<dbReference type="NCBIfam" id="TIGR01221">
    <property type="entry name" value="rmlC"/>
    <property type="match status" value="1"/>
</dbReference>
<dbReference type="GO" id="GO:0000271">
    <property type="term" value="P:polysaccharide biosynthetic process"/>
    <property type="evidence" value="ECO:0007669"/>
    <property type="project" value="TreeGrafter"/>
</dbReference>
<proteinExistence type="inferred from homology"/>
<dbReference type="Pfam" id="PF00908">
    <property type="entry name" value="dTDP_sugar_isom"/>
    <property type="match status" value="1"/>
</dbReference>
<dbReference type="STRING" id="1454201.NMS_2743"/>
<keyword evidence="9" id="KW-1185">Reference proteome</keyword>